<dbReference type="PANTHER" id="PTHR43425:SF2">
    <property type="entry name" value="OXYGEN-INSENSITIVE NADPH NITROREDUCTASE"/>
    <property type="match status" value="1"/>
</dbReference>
<dbReference type="RefSeq" id="WP_207733502.1">
    <property type="nucleotide sequence ID" value="NZ_JAKNTL010000007.1"/>
</dbReference>
<dbReference type="EMBL" id="LN650648">
    <property type="protein sequence ID" value="CEI72327.1"/>
    <property type="molecule type" value="Genomic_DNA"/>
</dbReference>
<evidence type="ECO:0000256" key="5">
    <source>
        <dbReference type="PIRNR" id="PIRNR005426"/>
    </source>
</evidence>
<evidence type="ECO:0000256" key="2">
    <source>
        <dbReference type="ARBA" id="ARBA00022630"/>
    </source>
</evidence>
<keyword evidence="8" id="KW-1185">Reference proteome</keyword>
<dbReference type="SUPFAM" id="SSF55469">
    <property type="entry name" value="FMN-dependent nitroreductase-like"/>
    <property type="match status" value="1"/>
</dbReference>
<dbReference type="AlphaFoldDB" id="A0A2P2BPT1"/>
<evidence type="ECO:0000256" key="1">
    <source>
        <dbReference type="ARBA" id="ARBA00008366"/>
    </source>
</evidence>
<feature type="domain" description="Nitroreductase" evidence="6">
    <location>
        <begin position="8"/>
        <end position="164"/>
    </location>
</feature>
<dbReference type="Gene3D" id="3.40.109.10">
    <property type="entry name" value="NADH Oxidase"/>
    <property type="match status" value="1"/>
</dbReference>
<evidence type="ECO:0000259" key="6">
    <source>
        <dbReference type="Pfam" id="PF00881"/>
    </source>
</evidence>
<dbReference type="KEGG" id="rhom:FRIFI_0783"/>
<gene>
    <name evidence="7" type="ORF">FRIFI_0783</name>
</gene>
<dbReference type="Proteomes" id="UP000245695">
    <property type="component" value="Chromosome 1"/>
</dbReference>
<dbReference type="InterPro" id="IPR029479">
    <property type="entry name" value="Nitroreductase"/>
</dbReference>
<keyword evidence="3 5" id="KW-0288">FMN</keyword>
<dbReference type="Pfam" id="PF00881">
    <property type="entry name" value="Nitroreductase"/>
    <property type="match status" value="1"/>
</dbReference>
<evidence type="ECO:0000256" key="4">
    <source>
        <dbReference type="ARBA" id="ARBA00023002"/>
    </source>
</evidence>
<dbReference type="PANTHER" id="PTHR43425">
    <property type="entry name" value="OXYGEN-INSENSITIVE NADPH NITROREDUCTASE"/>
    <property type="match status" value="1"/>
</dbReference>
<accession>A0A2P2BPT1</accession>
<keyword evidence="4 5" id="KW-0560">Oxidoreductase</keyword>
<name>A0A2P2BPT1_9FIRM</name>
<dbReference type="GO" id="GO:0016491">
    <property type="term" value="F:oxidoreductase activity"/>
    <property type="evidence" value="ECO:0007669"/>
    <property type="project" value="UniProtKB-UniRule"/>
</dbReference>
<evidence type="ECO:0000313" key="7">
    <source>
        <dbReference type="EMBL" id="CEI72327.1"/>
    </source>
</evidence>
<protein>
    <submittedName>
        <fullName evidence="7">Nitroreductase protein</fullName>
    </submittedName>
</protein>
<keyword evidence="2 5" id="KW-0285">Flavoprotein</keyword>
<sequence length="248" mass="29134">MNEVINTINKRVSLRRYKDKMIEKEHLDLIINSAIKAPTAGNMMMYSIIKITNKNTKELLSKTCDNQLFIKNAQVILLFLADMRKWFDYFNICDVKDIKSPGINDFMLGVNDAIIACQNAVLAAESLGIGSCYIGDIMENYEKHKEILDLPSYTFPACMITLGYYPDNFKKIYRDRFEKEYVVFEEKYQRLNEDDLNKMYKYKEEKMIKNNPKNAKNFGELIYKNKISSEFSIEMDRSIKEWIKDFTG</sequence>
<keyword evidence="5" id="KW-0521">NADP</keyword>
<comment type="similarity">
    <text evidence="1 5">Belongs to the flavin oxidoreductase frp family.</text>
</comment>
<evidence type="ECO:0000256" key="3">
    <source>
        <dbReference type="ARBA" id="ARBA00022643"/>
    </source>
</evidence>
<dbReference type="PIRSF" id="PIRSF005426">
    <property type="entry name" value="Frp"/>
    <property type="match status" value="1"/>
</dbReference>
<dbReference type="InterPro" id="IPR000415">
    <property type="entry name" value="Nitroreductase-like"/>
</dbReference>
<reference evidence="7 8" key="1">
    <citation type="submission" date="2014-09" db="EMBL/GenBank/DDBJ databases">
        <authorList>
            <person name="Hornung B.V."/>
        </authorList>
    </citation>
    <scope>NUCLEOTIDE SEQUENCE [LARGE SCALE GENOMIC DNA]</scope>
    <source>
        <strain evidence="7 8">FRIFI</strain>
    </source>
</reference>
<proteinExistence type="inferred from homology"/>
<organism evidence="7 8">
    <name type="scientific">Romboutsia hominis</name>
    <dbReference type="NCBI Taxonomy" id="1507512"/>
    <lineage>
        <taxon>Bacteria</taxon>
        <taxon>Bacillati</taxon>
        <taxon>Bacillota</taxon>
        <taxon>Clostridia</taxon>
        <taxon>Peptostreptococcales</taxon>
        <taxon>Peptostreptococcaceae</taxon>
        <taxon>Romboutsia</taxon>
    </lineage>
</organism>
<dbReference type="InterPro" id="IPR016446">
    <property type="entry name" value="Flavin_OxRdtase_Frp"/>
</dbReference>
<evidence type="ECO:0000313" key="8">
    <source>
        <dbReference type="Proteomes" id="UP000245695"/>
    </source>
</evidence>